<sequence>MPSYEAIPWAMRSLPSSTSDPLPADIKARFQPDINASFISQTQCTSNPTLMNKPFWKYMIAKGADAYSARKMLDIRDIGYNAPMWCFDRFGMSTTWLPDGRIVFIGGEHEDFYDPDFFIYNDVVVVQPATEPETVDVWTVVEREPDDYRFGTNTDGSLSYTVTTKQVWLPRKRILPPKPDEITVYGYPRTVFPPTDFHIAVYVGGHAEEDGAGFIYVIGGVGYRAGDWCVHRDGTAVFRLDLESFRMEKVATTGEAPPHNADSVKKRRAYLRGREIVTQETEDGDIYALNLDTMVWKRLTGEEIFEPEPELEVCQPGDSDIHCRKEAWKVSEDLEKGYI</sequence>
<reference evidence="1" key="2">
    <citation type="submission" date="2023-06" db="EMBL/GenBank/DDBJ databases">
        <authorList>
            <consortium name="Lawrence Berkeley National Laboratory"/>
            <person name="Haridas S."/>
            <person name="Hensen N."/>
            <person name="Bonometti L."/>
            <person name="Westerberg I."/>
            <person name="Brannstrom I.O."/>
            <person name="Guillou S."/>
            <person name="Cros-Aarteil S."/>
            <person name="Calhoun S."/>
            <person name="Kuo A."/>
            <person name="Mondo S."/>
            <person name="Pangilinan J."/>
            <person name="Riley R."/>
            <person name="Labutti K."/>
            <person name="Andreopoulos B."/>
            <person name="Lipzen A."/>
            <person name="Chen C."/>
            <person name="Yanf M."/>
            <person name="Daum C."/>
            <person name="Ng V."/>
            <person name="Clum A."/>
            <person name="Steindorff A."/>
            <person name="Ohm R."/>
            <person name="Martin F."/>
            <person name="Silar P."/>
            <person name="Natvig D."/>
            <person name="Lalanne C."/>
            <person name="Gautier V."/>
            <person name="Ament-Velasquez S.L."/>
            <person name="Kruys A."/>
            <person name="Hutchinson M.I."/>
            <person name="Powell A.J."/>
            <person name="Barry K."/>
            <person name="Miller A.N."/>
            <person name="Grigoriev I.V."/>
            <person name="Debuchy R."/>
            <person name="Gladieux P."/>
            <person name="Thoren M.H."/>
            <person name="Johannesson H."/>
        </authorList>
    </citation>
    <scope>NUCLEOTIDE SEQUENCE</scope>
    <source>
        <strain evidence="1">CBS 118394</strain>
    </source>
</reference>
<dbReference type="EMBL" id="JAUEDM010000003">
    <property type="protein sequence ID" value="KAK3321672.1"/>
    <property type="molecule type" value="Genomic_DNA"/>
</dbReference>
<proteinExistence type="predicted"/>
<protein>
    <submittedName>
        <fullName evidence="1">Uncharacterized protein</fullName>
    </submittedName>
</protein>
<reference evidence="1" key="1">
    <citation type="journal article" date="2023" name="Mol. Phylogenet. Evol.">
        <title>Genome-scale phylogeny and comparative genomics of the fungal order Sordariales.</title>
        <authorList>
            <person name="Hensen N."/>
            <person name="Bonometti L."/>
            <person name="Westerberg I."/>
            <person name="Brannstrom I.O."/>
            <person name="Guillou S."/>
            <person name="Cros-Aarteil S."/>
            <person name="Calhoun S."/>
            <person name="Haridas S."/>
            <person name="Kuo A."/>
            <person name="Mondo S."/>
            <person name="Pangilinan J."/>
            <person name="Riley R."/>
            <person name="LaButti K."/>
            <person name="Andreopoulos B."/>
            <person name="Lipzen A."/>
            <person name="Chen C."/>
            <person name="Yan M."/>
            <person name="Daum C."/>
            <person name="Ng V."/>
            <person name="Clum A."/>
            <person name="Steindorff A."/>
            <person name="Ohm R.A."/>
            <person name="Martin F."/>
            <person name="Silar P."/>
            <person name="Natvig D.O."/>
            <person name="Lalanne C."/>
            <person name="Gautier V."/>
            <person name="Ament-Velasquez S.L."/>
            <person name="Kruys A."/>
            <person name="Hutchinson M.I."/>
            <person name="Powell A.J."/>
            <person name="Barry K."/>
            <person name="Miller A.N."/>
            <person name="Grigoriev I.V."/>
            <person name="Debuchy R."/>
            <person name="Gladieux P."/>
            <person name="Hiltunen Thoren M."/>
            <person name="Johannesson H."/>
        </authorList>
    </citation>
    <scope>NUCLEOTIDE SEQUENCE</scope>
    <source>
        <strain evidence="1">CBS 118394</strain>
    </source>
</reference>
<keyword evidence="2" id="KW-1185">Reference proteome</keyword>
<comment type="caution">
    <text evidence="1">The sequence shown here is derived from an EMBL/GenBank/DDBJ whole genome shotgun (WGS) entry which is preliminary data.</text>
</comment>
<evidence type="ECO:0000313" key="1">
    <source>
        <dbReference type="EMBL" id="KAK3321672.1"/>
    </source>
</evidence>
<dbReference type="InterPro" id="IPR015915">
    <property type="entry name" value="Kelch-typ_b-propeller"/>
</dbReference>
<dbReference type="Proteomes" id="UP001283341">
    <property type="component" value="Unassembled WGS sequence"/>
</dbReference>
<name>A0AAE0IBJ3_9PEZI</name>
<dbReference type="Gene3D" id="2.120.10.80">
    <property type="entry name" value="Kelch-type beta propeller"/>
    <property type="match status" value="1"/>
</dbReference>
<accession>A0AAE0IBJ3</accession>
<organism evidence="1 2">
    <name type="scientific">Apodospora peruviana</name>
    <dbReference type="NCBI Taxonomy" id="516989"/>
    <lineage>
        <taxon>Eukaryota</taxon>
        <taxon>Fungi</taxon>
        <taxon>Dikarya</taxon>
        <taxon>Ascomycota</taxon>
        <taxon>Pezizomycotina</taxon>
        <taxon>Sordariomycetes</taxon>
        <taxon>Sordariomycetidae</taxon>
        <taxon>Sordariales</taxon>
        <taxon>Lasiosphaeriaceae</taxon>
        <taxon>Apodospora</taxon>
    </lineage>
</organism>
<dbReference type="SUPFAM" id="SSF50965">
    <property type="entry name" value="Galactose oxidase, central domain"/>
    <property type="match status" value="1"/>
</dbReference>
<evidence type="ECO:0000313" key="2">
    <source>
        <dbReference type="Proteomes" id="UP001283341"/>
    </source>
</evidence>
<gene>
    <name evidence="1" type="ORF">B0H66DRAFT_552413</name>
</gene>
<dbReference type="InterPro" id="IPR011043">
    <property type="entry name" value="Gal_Oxase/kelch_b-propeller"/>
</dbReference>
<dbReference type="AlphaFoldDB" id="A0AAE0IBJ3"/>